<organism evidence="8 9">
    <name type="scientific">Actinopolymorpha pittospori</name>
    <dbReference type="NCBI Taxonomy" id="648752"/>
    <lineage>
        <taxon>Bacteria</taxon>
        <taxon>Bacillati</taxon>
        <taxon>Actinomycetota</taxon>
        <taxon>Actinomycetes</taxon>
        <taxon>Propionibacteriales</taxon>
        <taxon>Actinopolymorphaceae</taxon>
        <taxon>Actinopolymorpha</taxon>
    </lineage>
</organism>
<protein>
    <recommendedName>
        <fullName evidence="7">tRNA synthetases class I catalytic domain-containing protein</fullName>
    </recommendedName>
</protein>
<feature type="region of interest" description="Disordered" evidence="6">
    <location>
        <begin position="1"/>
        <end position="21"/>
    </location>
</feature>
<comment type="caution">
    <text evidence="8">The sequence shown here is derived from an EMBL/GenBank/DDBJ whole genome shotgun (WGS) entry which is preliminary data.</text>
</comment>
<evidence type="ECO:0000256" key="3">
    <source>
        <dbReference type="ARBA" id="ARBA00022598"/>
    </source>
</evidence>
<keyword evidence="9" id="KW-1185">Reference proteome</keyword>
<dbReference type="GO" id="GO:0006423">
    <property type="term" value="P:cysteinyl-tRNA aminoacylation"/>
    <property type="evidence" value="ECO:0007669"/>
    <property type="project" value="TreeGrafter"/>
</dbReference>
<comment type="subunit">
    <text evidence="1">Monomer.</text>
</comment>
<evidence type="ECO:0000256" key="4">
    <source>
        <dbReference type="ARBA" id="ARBA00022741"/>
    </source>
</evidence>
<name>A0A927MQ66_9ACTN</name>
<accession>A0A927MQ66</accession>
<evidence type="ECO:0000313" key="9">
    <source>
        <dbReference type="Proteomes" id="UP000638648"/>
    </source>
</evidence>
<evidence type="ECO:0000256" key="1">
    <source>
        <dbReference type="ARBA" id="ARBA00011245"/>
    </source>
</evidence>
<dbReference type="PANTHER" id="PTHR10890:SF30">
    <property type="entry name" value="CYSTEINE--TRNA LIGASE"/>
    <property type="match status" value="1"/>
</dbReference>
<evidence type="ECO:0000259" key="7">
    <source>
        <dbReference type="Pfam" id="PF01406"/>
    </source>
</evidence>
<reference evidence="8" key="1">
    <citation type="submission" date="2020-10" db="EMBL/GenBank/DDBJ databases">
        <title>Sequencing the genomes of 1000 actinobacteria strains.</title>
        <authorList>
            <person name="Klenk H.-P."/>
        </authorList>
    </citation>
    <scope>NUCLEOTIDE SEQUENCE</scope>
    <source>
        <strain evidence="8">DSM 45354</strain>
    </source>
</reference>
<dbReference type="PRINTS" id="PR00983">
    <property type="entry name" value="TRNASYNTHCYS"/>
</dbReference>
<keyword evidence="4" id="KW-0547">Nucleotide-binding</keyword>
<dbReference type="GO" id="GO:0005829">
    <property type="term" value="C:cytosol"/>
    <property type="evidence" value="ECO:0007669"/>
    <property type="project" value="TreeGrafter"/>
</dbReference>
<dbReference type="InterPro" id="IPR024909">
    <property type="entry name" value="Cys-tRNA/MSH_ligase"/>
</dbReference>
<keyword evidence="5" id="KW-0067">ATP-binding</keyword>
<dbReference type="Pfam" id="PF01406">
    <property type="entry name" value="tRNA-synt_1e"/>
    <property type="match status" value="1"/>
</dbReference>
<feature type="compositionally biased region" description="Low complexity" evidence="6">
    <location>
        <begin position="114"/>
        <end position="131"/>
    </location>
</feature>
<gene>
    <name evidence="8" type="ORF">HEB94_000897</name>
</gene>
<dbReference type="Proteomes" id="UP000638648">
    <property type="component" value="Unassembled WGS sequence"/>
</dbReference>
<keyword evidence="3" id="KW-0436">Ligase</keyword>
<evidence type="ECO:0000256" key="6">
    <source>
        <dbReference type="SAM" id="MobiDB-lite"/>
    </source>
</evidence>
<proteinExistence type="predicted"/>
<dbReference type="InterPro" id="IPR032678">
    <property type="entry name" value="tRNA-synt_1_cat_dom"/>
</dbReference>
<sequence length="168" mass="17933">MATVELTDTVEGIPRPGAPSWPTPWGPAGPGWHLGCSTIAPTYLGPTFDIYGGGTDIVFPHHEREPAQSRGAGDRFARYWLHNGLLNLCAQKMSKSIGTRLLITELAKRCRRSSCATTSSRRATSRPSGTPGRHYSTRPPRALSMPAVLSSSAGVPEPASRGRIGARG</sequence>
<dbReference type="PANTHER" id="PTHR10890">
    <property type="entry name" value="CYSTEINYL-TRNA SYNTHETASE"/>
    <property type="match status" value="1"/>
</dbReference>
<feature type="region of interest" description="Disordered" evidence="6">
    <location>
        <begin position="114"/>
        <end position="168"/>
    </location>
</feature>
<evidence type="ECO:0000256" key="5">
    <source>
        <dbReference type="ARBA" id="ARBA00022840"/>
    </source>
</evidence>
<dbReference type="GO" id="GO:0005524">
    <property type="term" value="F:ATP binding"/>
    <property type="evidence" value="ECO:0007669"/>
    <property type="project" value="UniProtKB-KW"/>
</dbReference>
<dbReference type="SUPFAM" id="SSF52374">
    <property type="entry name" value="Nucleotidylyl transferase"/>
    <property type="match status" value="1"/>
</dbReference>
<feature type="domain" description="tRNA synthetases class I catalytic" evidence="7">
    <location>
        <begin position="15"/>
        <end position="111"/>
    </location>
</feature>
<dbReference type="EMBL" id="JADBEM010000001">
    <property type="protein sequence ID" value="MBE1604049.1"/>
    <property type="molecule type" value="Genomic_DNA"/>
</dbReference>
<dbReference type="Gene3D" id="3.40.50.620">
    <property type="entry name" value="HUPs"/>
    <property type="match status" value="1"/>
</dbReference>
<dbReference type="GO" id="GO:0004817">
    <property type="term" value="F:cysteine-tRNA ligase activity"/>
    <property type="evidence" value="ECO:0007669"/>
    <property type="project" value="TreeGrafter"/>
</dbReference>
<dbReference type="InterPro" id="IPR014729">
    <property type="entry name" value="Rossmann-like_a/b/a_fold"/>
</dbReference>
<keyword evidence="2" id="KW-0963">Cytoplasm</keyword>
<dbReference type="RefSeq" id="WP_202896107.1">
    <property type="nucleotide sequence ID" value="NZ_BAABJL010000135.1"/>
</dbReference>
<evidence type="ECO:0000256" key="2">
    <source>
        <dbReference type="ARBA" id="ARBA00022490"/>
    </source>
</evidence>
<dbReference type="AlphaFoldDB" id="A0A927MQ66"/>
<evidence type="ECO:0000313" key="8">
    <source>
        <dbReference type="EMBL" id="MBE1604049.1"/>
    </source>
</evidence>